<dbReference type="AlphaFoldDB" id="A0A4Y7SZX6"/>
<dbReference type="GO" id="GO:0042765">
    <property type="term" value="C:GPI-anchor transamidase complex"/>
    <property type="evidence" value="ECO:0007669"/>
    <property type="project" value="InterPro"/>
</dbReference>
<name>A0A4Y7SZX6_COPMI</name>
<proteinExistence type="predicted"/>
<dbReference type="EMBL" id="QPFP01000040">
    <property type="protein sequence ID" value="TEB27416.1"/>
    <property type="molecule type" value="Genomic_DNA"/>
</dbReference>
<dbReference type="Pfam" id="PF04113">
    <property type="entry name" value="Gpi16"/>
    <property type="match status" value="2"/>
</dbReference>
<evidence type="ECO:0000313" key="3">
    <source>
        <dbReference type="EMBL" id="TEB27416.1"/>
    </source>
</evidence>
<feature type="transmembrane region" description="Helical" evidence="1">
    <location>
        <begin position="485"/>
        <end position="506"/>
    </location>
</feature>
<reference evidence="3 4" key="1">
    <citation type="journal article" date="2019" name="Nat. Ecol. Evol.">
        <title>Megaphylogeny resolves global patterns of mushroom evolution.</title>
        <authorList>
            <person name="Varga T."/>
            <person name="Krizsan K."/>
            <person name="Foldi C."/>
            <person name="Dima B."/>
            <person name="Sanchez-Garcia M."/>
            <person name="Sanchez-Ramirez S."/>
            <person name="Szollosi G.J."/>
            <person name="Szarkandi J.G."/>
            <person name="Papp V."/>
            <person name="Albert L."/>
            <person name="Andreopoulos W."/>
            <person name="Angelini C."/>
            <person name="Antonin V."/>
            <person name="Barry K.W."/>
            <person name="Bougher N.L."/>
            <person name="Buchanan P."/>
            <person name="Buyck B."/>
            <person name="Bense V."/>
            <person name="Catcheside P."/>
            <person name="Chovatia M."/>
            <person name="Cooper J."/>
            <person name="Damon W."/>
            <person name="Desjardin D."/>
            <person name="Finy P."/>
            <person name="Geml J."/>
            <person name="Haridas S."/>
            <person name="Hughes K."/>
            <person name="Justo A."/>
            <person name="Karasinski D."/>
            <person name="Kautmanova I."/>
            <person name="Kiss B."/>
            <person name="Kocsube S."/>
            <person name="Kotiranta H."/>
            <person name="LaButti K.M."/>
            <person name="Lechner B.E."/>
            <person name="Liimatainen K."/>
            <person name="Lipzen A."/>
            <person name="Lukacs Z."/>
            <person name="Mihaltcheva S."/>
            <person name="Morgado L.N."/>
            <person name="Niskanen T."/>
            <person name="Noordeloos M.E."/>
            <person name="Ohm R.A."/>
            <person name="Ortiz-Santana B."/>
            <person name="Ovrebo C."/>
            <person name="Racz N."/>
            <person name="Riley R."/>
            <person name="Savchenko A."/>
            <person name="Shiryaev A."/>
            <person name="Soop K."/>
            <person name="Spirin V."/>
            <person name="Szebenyi C."/>
            <person name="Tomsovsky M."/>
            <person name="Tulloss R.E."/>
            <person name="Uehling J."/>
            <person name="Grigoriev I.V."/>
            <person name="Vagvolgyi C."/>
            <person name="Papp T."/>
            <person name="Martin F.M."/>
            <person name="Miettinen O."/>
            <person name="Hibbett D.S."/>
            <person name="Nagy L.G."/>
        </authorList>
    </citation>
    <scope>NUCLEOTIDE SEQUENCE [LARGE SCALE GENOMIC DNA]</scope>
    <source>
        <strain evidence="3 4">FP101781</strain>
    </source>
</reference>
<gene>
    <name evidence="3" type="ORF">FA13DRAFT_1756056</name>
</gene>
<keyword evidence="1" id="KW-1133">Transmembrane helix</keyword>
<dbReference type="OrthoDB" id="331263at2759"/>
<protein>
    <submittedName>
        <fullName evidence="3">Gpi16 subunit, GPI transamidase component</fullName>
    </submittedName>
</protein>
<feature type="chain" id="PRO_5021462278" evidence="2">
    <location>
        <begin position="24"/>
        <end position="524"/>
    </location>
</feature>
<evidence type="ECO:0000313" key="4">
    <source>
        <dbReference type="Proteomes" id="UP000298030"/>
    </source>
</evidence>
<dbReference type="InterPro" id="IPR007245">
    <property type="entry name" value="PIG-T"/>
</dbReference>
<feature type="signal peptide" evidence="2">
    <location>
        <begin position="1"/>
        <end position="23"/>
    </location>
</feature>
<dbReference type="PANTHER" id="PTHR12959:SF11">
    <property type="entry name" value="GPI TRANSAMIDASE COMPONENT PIG-T"/>
    <property type="match status" value="1"/>
</dbReference>
<keyword evidence="4" id="KW-1185">Reference proteome</keyword>
<evidence type="ECO:0000256" key="2">
    <source>
        <dbReference type="SAM" id="SignalP"/>
    </source>
</evidence>
<organism evidence="3 4">
    <name type="scientific">Coprinellus micaceus</name>
    <name type="common">Glistening ink-cap mushroom</name>
    <name type="synonym">Coprinus micaceus</name>
    <dbReference type="NCBI Taxonomy" id="71717"/>
    <lineage>
        <taxon>Eukaryota</taxon>
        <taxon>Fungi</taxon>
        <taxon>Dikarya</taxon>
        <taxon>Basidiomycota</taxon>
        <taxon>Agaricomycotina</taxon>
        <taxon>Agaricomycetes</taxon>
        <taxon>Agaricomycetidae</taxon>
        <taxon>Agaricales</taxon>
        <taxon>Agaricineae</taxon>
        <taxon>Psathyrellaceae</taxon>
        <taxon>Coprinellus</taxon>
    </lineage>
</organism>
<keyword evidence="2" id="KW-0732">Signal</keyword>
<keyword evidence="1" id="KW-0472">Membrane</keyword>
<dbReference type="PANTHER" id="PTHR12959">
    <property type="entry name" value="GPI TRANSAMIDASE COMPONENT PIG-T-RELATED"/>
    <property type="match status" value="1"/>
</dbReference>
<dbReference type="Proteomes" id="UP000298030">
    <property type="component" value="Unassembled WGS sequence"/>
</dbReference>
<comment type="caution">
    <text evidence="3">The sequence shown here is derived from an EMBL/GenBank/DDBJ whole genome shotgun (WGS) entry which is preliminary data.</text>
</comment>
<evidence type="ECO:0000256" key="1">
    <source>
        <dbReference type="SAM" id="Phobius"/>
    </source>
</evidence>
<sequence>MTMTSNLMLFSLLLLNVVSLCFAEEFFDEKLTVRPLKDGKVASTLAFTTILKNASPRSPQKLHQDDDSQQYTLFPLALGQIIREYGVTEMHLSLNAGKWNYDAWGQPVEPGVGTGAELWAWIGDGALESVDVRWKGLRNALAGLFCSSLGQLDDLRTTSPVDVFLPEGSLPSSDTQQLRHASHPSENVCTENLTPFIKLLPCKSSAGLASLLNPHKLFDANWHGMGDEGVEVRLSFQVVSDPLRSPLATKQDWSFSTLFDRTVERSCPAARSSVVEVSLPRNSPYSISPEPTAAEEAQARYNVQAMAKPVDVSMKWLHEFQRLNAQQNESPATPLSIQRTLKEWSQSRGELSAAITNHGAYPVQAIYLETMPWIVQFYLHTLTATVDGEAQPSAISNLSYIPAMPHSRPTTFHVLLTIPAKSTLRLSMDVTKAFLRYTEHPPDAQRGWDLPPAIIYPLGLDSQPSRMYTPTLLVDLATPDFSMPYNVIIFTCTLVAFIFGNIFNFLTRKFVVVSLRDLPKERND</sequence>
<dbReference type="GO" id="GO:0016255">
    <property type="term" value="P:attachment of GPI anchor to protein"/>
    <property type="evidence" value="ECO:0007669"/>
    <property type="project" value="InterPro"/>
</dbReference>
<keyword evidence="1" id="KW-0812">Transmembrane</keyword>
<dbReference type="STRING" id="71717.A0A4Y7SZX6"/>
<accession>A0A4Y7SZX6</accession>